<accession>A0ABQ8BGL8</accession>
<dbReference type="Proteomes" id="UP000824890">
    <property type="component" value="Unassembled WGS sequence"/>
</dbReference>
<dbReference type="EMBL" id="JAGKQM010000011">
    <property type="protein sequence ID" value="KAH0903898.1"/>
    <property type="molecule type" value="Genomic_DNA"/>
</dbReference>
<sequence>MLDTENMSLSLRFLVADAHRQIREEAAGRVETSDDGGASSRYSGNESGEDRSVCHPNTIAYPKKFFESAQEIATHSHLRWANLSKEWIRRQQARISRVDWESRLPCVLGPPALLSKKSTSAGALESSRSEDVGTSKERASSLVDEGVDAEPSALSPKKKKKSKKSKRKVTDETLDSNAPLGEAVSLDDASKGSKTKKKKEEKKRPREGTTSSDDQDEVPAEGREDAAEGLVEADSVEATSRQPPVKQTAASGEGIPEKDNHEKDNILAREDGTEDVGPEDPVLVSDTSSEGRVDEEEEGDRVEKTPSPKPNEEEATSEIKKGSASSIPPSDAGHLALVPTSVEGPTIPVAEDAQDPPVPNVLTGDGNVQGSVA</sequence>
<organism evidence="2 3">
    <name type="scientific">Brassica napus</name>
    <name type="common">Rape</name>
    <dbReference type="NCBI Taxonomy" id="3708"/>
    <lineage>
        <taxon>Eukaryota</taxon>
        <taxon>Viridiplantae</taxon>
        <taxon>Streptophyta</taxon>
        <taxon>Embryophyta</taxon>
        <taxon>Tracheophyta</taxon>
        <taxon>Spermatophyta</taxon>
        <taxon>Magnoliopsida</taxon>
        <taxon>eudicotyledons</taxon>
        <taxon>Gunneridae</taxon>
        <taxon>Pentapetalae</taxon>
        <taxon>rosids</taxon>
        <taxon>malvids</taxon>
        <taxon>Brassicales</taxon>
        <taxon>Brassicaceae</taxon>
        <taxon>Brassiceae</taxon>
        <taxon>Brassica</taxon>
    </lineage>
</organism>
<evidence type="ECO:0000313" key="2">
    <source>
        <dbReference type="EMBL" id="KAH0903898.1"/>
    </source>
</evidence>
<evidence type="ECO:0000313" key="3">
    <source>
        <dbReference type="Proteomes" id="UP000824890"/>
    </source>
</evidence>
<proteinExistence type="predicted"/>
<evidence type="ECO:0000256" key="1">
    <source>
        <dbReference type="SAM" id="MobiDB-lite"/>
    </source>
</evidence>
<feature type="compositionally biased region" description="Basic and acidic residues" evidence="1">
    <location>
        <begin position="301"/>
        <end position="321"/>
    </location>
</feature>
<name>A0ABQ8BGL8_BRANA</name>
<feature type="region of interest" description="Disordered" evidence="1">
    <location>
        <begin position="25"/>
        <end position="54"/>
    </location>
</feature>
<feature type="compositionally biased region" description="Basic and acidic residues" evidence="1">
    <location>
        <begin position="255"/>
        <end position="271"/>
    </location>
</feature>
<feature type="region of interest" description="Disordered" evidence="1">
    <location>
        <begin position="111"/>
        <end position="373"/>
    </location>
</feature>
<reference evidence="2 3" key="1">
    <citation type="submission" date="2021-05" db="EMBL/GenBank/DDBJ databases">
        <title>Genome Assembly of Synthetic Allotetraploid Brassica napus Reveals Homoeologous Exchanges between Subgenomes.</title>
        <authorList>
            <person name="Davis J.T."/>
        </authorList>
    </citation>
    <scope>NUCLEOTIDE SEQUENCE [LARGE SCALE GENOMIC DNA]</scope>
    <source>
        <strain evidence="3">cv. Da-Ae</strain>
        <tissue evidence="2">Seedling</tissue>
    </source>
</reference>
<gene>
    <name evidence="2" type="ORF">HID58_043401</name>
</gene>
<feature type="compositionally biased region" description="Basic and acidic residues" evidence="1">
    <location>
        <begin position="127"/>
        <end position="139"/>
    </location>
</feature>
<keyword evidence="3" id="KW-1185">Reference proteome</keyword>
<protein>
    <submittedName>
        <fullName evidence="2">Uncharacterized protein</fullName>
    </submittedName>
</protein>
<comment type="caution">
    <text evidence="2">The sequence shown here is derived from an EMBL/GenBank/DDBJ whole genome shotgun (WGS) entry which is preliminary data.</text>
</comment>
<feature type="compositionally biased region" description="Basic residues" evidence="1">
    <location>
        <begin position="156"/>
        <end position="167"/>
    </location>
</feature>